<feature type="transmembrane region" description="Helical" evidence="6">
    <location>
        <begin position="31"/>
        <end position="54"/>
    </location>
</feature>
<feature type="compositionally biased region" description="Polar residues" evidence="5">
    <location>
        <begin position="512"/>
        <end position="523"/>
    </location>
</feature>
<reference evidence="8" key="1">
    <citation type="journal article" date="2012" name="Science">
        <title>The Paleozoic origin of enzymatic lignin decomposition reconstructed from 31 fungal genomes.</title>
        <authorList>
            <person name="Floudas D."/>
            <person name="Binder M."/>
            <person name="Riley R."/>
            <person name="Barry K."/>
            <person name="Blanchette R.A."/>
            <person name="Henrissat B."/>
            <person name="Martinez A.T."/>
            <person name="Otillar R."/>
            <person name="Spatafora J.W."/>
            <person name="Yadav J.S."/>
            <person name="Aerts A."/>
            <person name="Benoit I."/>
            <person name="Boyd A."/>
            <person name="Carlson A."/>
            <person name="Copeland A."/>
            <person name="Coutinho P.M."/>
            <person name="de Vries R.P."/>
            <person name="Ferreira P."/>
            <person name="Findley K."/>
            <person name="Foster B."/>
            <person name="Gaskell J."/>
            <person name="Glotzer D."/>
            <person name="Gorecki P."/>
            <person name="Heitman J."/>
            <person name="Hesse C."/>
            <person name="Hori C."/>
            <person name="Igarashi K."/>
            <person name="Jurgens J.A."/>
            <person name="Kallen N."/>
            <person name="Kersten P."/>
            <person name="Kohler A."/>
            <person name="Kuees U."/>
            <person name="Kumar T.K.A."/>
            <person name="Kuo A."/>
            <person name="LaButti K."/>
            <person name="Larrondo L.F."/>
            <person name="Lindquist E."/>
            <person name="Ling A."/>
            <person name="Lombard V."/>
            <person name="Lucas S."/>
            <person name="Lundell T."/>
            <person name="Martin R."/>
            <person name="McLaughlin D.J."/>
            <person name="Morgenstern I."/>
            <person name="Morin E."/>
            <person name="Murat C."/>
            <person name="Nagy L.G."/>
            <person name="Nolan M."/>
            <person name="Ohm R.A."/>
            <person name="Patyshakuliyeva A."/>
            <person name="Rokas A."/>
            <person name="Ruiz-Duenas F.J."/>
            <person name="Sabat G."/>
            <person name="Salamov A."/>
            <person name="Samejima M."/>
            <person name="Schmutz J."/>
            <person name="Slot J.C."/>
            <person name="St John F."/>
            <person name="Stenlid J."/>
            <person name="Sun H."/>
            <person name="Sun S."/>
            <person name="Syed K."/>
            <person name="Tsang A."/>
            <person name="Wiebenga A."/>
            <person name="Young D."/>
            <person name="Pisabarro A."/>
            <person name="Eastwood D.C."/>
            <person name="Martin F."/>
            <person name="Cullen D."/>
            <person name="Grigoriev I.V."/>
            <person name="Hibbett D.S."/>
        </authorList>
    </citation>
    <scope>NUCLEOTIDE SEQUENCE [LARGE SCALE GENOMIC DNA]</scope>
    <source>
        <strain evidence="8">TFB10046</strain>
    </source>
</reference>
<organism evidence="7 8">
    <name type="scientific">Auricularia subglabra (strain TFB-10046 / SS5)</name>
    <name type="common">White-rot fungus</name>
    <name type="synonym">Auricularia delicata (strain TFB10046)</name>
    <dbReference type="NCBI Taxonomy" id="717982"/>
    <lineage>
        <taxon>Eukaryota</taxon>
        <taxon>Fungi</taxon>
        <taxon>Dikarya</taxon>
        <taxon>Basidiomycota</taxon>
        <taxon>Agaricomycotina</taxon>
        <taxon>Agaricomycetes</taxon>
        <taxon>Auriculariales</taxon>
        <taxon>Auriculariaceae</taxon>
        <taxon>Auricularia</taxon>
    </lineage>
</organism>
<keyword evidence="3 6" id="KW-1133">Transmembrane helix</keyword>
<dbReference type="PANTHER" id="PTHR23112">
    <property type="entry name" value="G PROTEIN-COUPLED RECEPTOR 157-RELATED"/>
    <property type="match status" value="1"/>
</dbReference>
<evidence type="ECO:0000256" key="6">
    <source>
        <dbReference type="SAM" id="Phobius"/>
    </source>
</evidence>
<feature type="transmembrane region" description="Helical" evidence="6">
    <location>
        <begin position="202"/>
        <end position="223"/>
    </location>
</feature>
<dbReference type="EMBL" id="JH687839">
    <property type="protein sequence ID" value="EJD37502.1"/>
    <property type="molecule type" value="Genomic_DNA"/>
</dbReference>
<dbReference type="Pfam" id="PF05462">
    <property type="entry name" value="Dicty_CAR"/>
    <property type="match status" value="1"/>
</dbReference>
<evidence type="ECO:0000256" key="4">
    <source>
        <dbReference type="ARBA" id="ARBA00023136"/>
    </source>
</evidence>
<sequence>MSLVNATVVKLPSGVHYVTSGHYTPGDSAGVVALVIAAGMSCISVVTLLILLIISATRSVQAPGQVVFIRTHVAAYFVSLLFCDFWQSIGSLLSIRWVHDQGVSIGVSCTAQAAIKNGGNVGTAIWSLVIALHTFFVLFVGRRPWEPALYITLILVWPLIGFIVVLGPGIIEDTARGPYFGISGIWCWITDGYNLQKLMLEYLWMFASAFISLILYALILLKLRGNLVVSGKRWKLRRAPVLGRWDPQTGQGTLEGQVTGITRQMMLFPTAYIIVILPIAACRYASWAGNNVPFQVLIFAFVVQLYTLDTVLISQQRCFINAVLFICTRNVIPADHRNIFRVDRDDDEKDADPETVHLRGAGKPMRVKQINAIITIEPARTFKEKLRPSPRLVQMNRPAQPAPRLSREELGKINANYAPVPPPKPAPSRPRTPFRIVNATETSFSMDSRWAGVSLLEHPATPPTGSHQRSSSVASDTSYLSDDSTTPLTASARRESVRMSRSAITPPLPRATSPSPLLVNGTTAPALVVSGASPVPATPPRAHTPTALSLSAAARRPPPTSVPNTARPPTPASDMTSMRRSHSSAGSHDRASGEAQYVSVQHAKTYF</sequence>
<dbReference type="OMA" id="ALRIMWL"/>
<dbReference type="InParanoid" id="J0DAN7"/>
<feature type="compositionally biased region" description="Polar residues" evidence="5">
    <location>
        <begin position="573"/>
        <end position="586"/>
    </location>
</feature>
<evidence type="ECO:0000256" key="3">
    <source>
        <dbReference type="ARBA" id="ARBA00022989"/>
    </source>
</evidence>
<dbReference type="Proteomes" id="UP000006514">
    <property type="component" value="Unassembled WGS sequence"/>
</dbReference>
<dbReference type="OrthoDB" id="100006at2759"/>
<feature type="transmembrane region" description="Helical" evidence="6">
    <location>
        <begin position="148"/>
        <end position="171"/>
    </location>
</feature>
<keyword evidence="2 6" id="KW-0812">Transmembrane</keyword>
<protein>
    <submittedName>
        <fullName evidence="7">Uncharacterized protein</fullName>
    </submittedName>
</protein>
<feature type="compositionally biased region" description="Polar residues" evidence="5">
    <location>
        <begin position="463"/>
        <end position="474"/>
    </location>
</feature>
<feature type="transmembrane region" description="Helical" evidence="6">
    <location>
        <begin position="266"/>
        <end position="286"/>
    </location>
</feature>
<evidence type="ECO:0000256" key="2">
    <source>
        <dbReference type="ARBA" id="ARBA00022692"/>
    </source>
</evidence>
<feature type="region of interest" description="Disordered" evidence="5">
    <location>
        <begin position="456"/>
        <end position="601"/>
    </location>
</feature>
<comment type="subcellular location">
    <subcellularLocation>
        <location evidence="1">Membrane</location>
        <topology evidence="1">Multi-pass membrane protein</topology>
    </subcellularLocation>
</comment>
<dbReference type="KEGG" id="adl:AURDEDRAFT_129392"/>
<proteinExistence type="predicted"/>
<feature type="transmembrane region" description="Helical" evidence="6">
    <location>
        <begin position="292"/>
        <end position="312"/>
    </location>
</feature>
<dbReference type="GO" id="GO:0007189">
    <property type="term" value="P:adenylate cyclase-activating G protein-coupled receptor signaling pathway"/>
    <property type="evidence" value="ECO:0007669"/>
    <property type="project" value="TreeGrafter"/>
</dbReference>
<dbReference type="eggNOG" id="ENOG502RYZC">
    <property type="taxonomic scope" value="Eukaryota"/>
</dbReference>
<name>J0DAN7_AURST</name>
<dbReference type="GO" id="GO:0005886">
    <property type="term" value="C:plasma membrane"/>
    <property type="evidence" value="ECO:0007669"/>
    <property type="project" value="TreeGrafter"/>
</dbReference>
<feature type="transmembrane region" description="Helical" evidence="6">
    <location>
        <begin position="124"/>
        <end position="141"/>
    </location>
</feature>
<evidence type="ECO:0000256" key="5">
    <source>
        <dbReference type="SAM" id="MobiDB-lite"/>
    </source>
</evidence>
<evidence type="ECO:0000313" key="8">
    <source>
        <dbReference type="Proteomes" id="UP000006514"/>
    </source>
</evidence>
<feature type="compositionally biased region" description="Low complexity" evidence="5">
    <location>
        <begin position="475"/>
        <end position="489"/>
    </location>
</feature>
<dbReference type="AlphaFoldDB" id="J0DAN7"/>
<feature type="transmembrane region" description="Helical" evidence="6">
    <location>
        <begin position="66"/>
        <end position="89"/>
    </location>
</feature>
<keyword evidence="4 6" id="KW-0472">Membrane</keyword>
<evidence type="ECO:0000313" key="7">
    <source>
        <dbReference type="EMBL" id="EJD37502.1"/>
    </source>
</evidence>
<evidence type="ECO:0000256" key="1">
    <source>
        <dbReference type="ARBA" id="ARBA00004141"/>
    </source>
</evidence>
<gene>
    <name evidence="7" type="ORF">AURDEDRAFT_129392</name>
</gene>
<dbReference type="GO" id="GO:0004930">
    <property type="term" value="F:G protein-coupled receptor activity"/>
    <property type="evidence" value="ECO:0007669"/>
    <property type="project" value="TreeGrafter"/>
</dbReference>
<dbReference type="PANTHER" id="PTHR23112:SF37">
    <property type="entry name" value="G PROTEIN-COUPLED RECEPTOR GPR1"/>
    <property type="match status" value="1"/>
</dbReference>
<keyword evidence="8" id="KW-1185">Reference proteome</keyword>
<accession>J0DAN7</accession>
<feature type="compositionally biased region" description="Pro residues" evidence="5">
    <location>
        <begin position="556"/>
        <end position="571"/>
    </location>
</feature>
<dbReference type="Gene3D" id="1.20.1070.10">
    <property type="entry name" value="Rhodopsin 7-helix transmembrane proteins"/>
    <property type="match status" value="1"/>
</dbReference>